<accession>A0A1C3K138</accession>
<dbReference type="STRING" id="1851544.ODI_00329"/>
<dbReference type="OrthoDB" id="7062395at2"/>
<keyword evidence="5" id="KW-1185">Reference proteome</keyword>
<sequence>MQTLRSIRSRTLLASAILALAAAVPAAHAQDRGADERGPRAESRQPELTLQAQAVSEVVQDTVTLTLAVEIEGADQASVGKKLTAALNESMAQVKGDKDVKARNGAYRIWANTNRDGKVTGWHGRVELLLESKNFEAASTLASKISARMPIAGIGFSLSEEARAQEEKRLLTEAANAFRERALAAATAFGFKGYRIRKLDLSGSGAQYVVAARPRAAMMASASLSKEADVSLEADTVTVTVSVNGTVFLQ</sequence>
<dbReference type="AlphaFoldDB" id="A0A1C3K138"/>
<dbReference type="RefSeq" id="WP_067752786.1">
    <property type="nucleotide sequence ID" value="NZ_LT907988.1"/>
</dbReference>
<dbReference type="EMBL" id="LT907988">
    <property type="protein sequence ID" value="SOE47591.1"/>
    <property type="molecule type" value="Genomic_DNA"/>
</dbReference>
<dbReference type="KEGG" id="odi:ODI_R0921"/>
<keyword evidence="2" id="KW-0732">Signal</keyword>
<dbReference type="Gene3D" id="3.30.70.2970">
    <property type="entry name" value="Protein of unknown function (DUF541), domain 2"/>
    <property type="match status" value="1"/>
</dbReference>
<name>A0A1C3K138_9BURK</name>
<dbReference type="PANTHER" id="PTHR34387:SF1">
    <property type="entry name" value="PERIPLASMIC IMMUNOGENIC PROTEIN"/>
    <property type="match status" value="1"/>
</dbReference>
<dbReference type="Gene3D" id="3.30.110.170">
    <property type="entry name" value="Protein of unknown function (DUF541), domain 1"/>
    <property type="match status" value="1"/>
</dbReference>
<dbReference type="PANTHER" id="PTHR34387">
    <property type="entry name" value="SLR1258 PROTEIN"/>
    <property type="match status" value="1"/>
</dbReference>
<proteinExistence type="predicted"/>
<organism evidence="3 5">
    <name type="scientific">Orrella dioscoreae</name>
    <dbReference type="NCBI Taxonomy" id="1851544"/>
    <lineage>
        <taxon>Bacteria</taxon>
        <taxon>Pseudomonadati</taxon>
        <taxon>Pseudomonadota</taxon>
        <taxon>Betaproteobacteria</taxon>
        <taxon>Burkholderiales</taxon>
        <taxon>Alcaligenaceae</taxon>
        <taxon>Orrella</taxon>
    </lineage>
</organism>
<evidence type="ECO:0000313" key="4">
    <source>
        <dbReference type="EMBL" id="SOE47591.1"/>
    </source>
</evidence>
<dbReference type="EMBL" id="FLRC01000015">
    <property type="protein sequence ID" value="SBT25230.1"/>
    <property type="molecule type" value="Genomic_DNA"/>
</dbReference>
<evidence type="ECO:0000313" key="3">
    <source>
        <dbReference type="EMBL" id="SBT25230.1"/>
    </source>
</evidence>
<gene>
    <name evidence="3" type="ORF">ODI_00329</name>
    <name evidence="4" type="ORF">ODI_R0921</name>
</gene>
<reference evidence="3 5" key="1">
    <citation type="submission" date="2016-06" db="EMBL/GenBank/DDBJ databases">
        <authorList>
            <person name="Kjaerup R.B."/>
            <person name="Dalgaard T.S."/>
            <person name="Juul-Madsen H.R."/>
        </authorList>
    </citation>
    <scope>NUCLEOTIDE SEQUENCE [LARGE SCALE GENOMIC DNA]</scope>
    <source>
        <strain evidence="3">Orrdi1</strain>
    </source>
</reference>
<feature type="chain" id="PRO_5015062561" evidence="2">
    <location>
        <begin position="30"/>
        <end position="250"/>
    </location>
</feature>
<dbReference type="Pfam" id="PF04402">
    <property type="entry name" value="SIMPL"/>
    <property type="match status" value="1"/>
</dbReference>
<reference evidence="4 5" key="2">
    <citation type="submission" date="2017-08" db="EMBL/GenBank/DDBJ databases">
        <authorList>
            <person name="de Groot N.N."/>
        </authorList>
    </citation>
    <scope>NUCLEOTIDE SEQUENCE [LARGE SCALE GENOMIC DNA]</scope>
    <source>
        <strain evidence="4">Orrdi1</strain>
    </source>
</reference>
<dbReference type="InterPro" id="IPR007497">
    <property type="entry name" value="SIMPL/DUF541"/>
</dbReference>
<dbReference type="InterPro" id="IPR052022">
    <property type="entry name" value="26kDa_periplasmic_antigen"/>
</dbReference>
<feature type="compositionally biased region" description="Basic and acidic residues" evidence="1">
    <location>
        <begin position="29"/>
        <end position="45"/>
    </location>
</feature>
<protein>
    <submittedName>
        <fullName evidence="3">Putative exported protein</fullName>
    </submittedName>
</protein>
<dbReference type="GO" id="GO:0006974">
    <property type="term" value="P:DNA damage response"/>
    <property type="evidence" value="ECO:0007669"/>
    <property type="project" value="TreeGrafter"/>
</dbReference>
<evidence type="ECO:0000256" key="2">
    <source>
        <dbReference type="SAM" id="SignalP"/>
    </source>
</evidence>
<evidence type="ECO:0000313" key="5">
    <source>
        <dbReference type="Proteomes" id="UP000078558"/>
    </source>
</evidence>
<feature type="signal peptide" evidence="2">
    <location>
        <begin position="1"/>
        <end position="29"/>
    </location>
</feature>
<feature type="region of interest" description="Disordered" evidence="1">
    <location>
        <begin position="28"/>
        <end position="48"/>
    </location>
</feature>
<dbReference type="Proteomes" id="UP000078558">
    <property type="component" value="Chromosome I"/>
</dbReference>
<evidence type="ECO:0000256" key="1">
    <source>
        <dbReference type="SAM" id="MobiDB-lite"/>
    </source>
</evidence>